<dbReference type="UniPathway" id="UPA00077">
    <property type="reaction ID" value="UER00155"/>
</dbReference>
<dbReference type="PANTHER" id="PTHR43071:SF1">
    <property type="entry name" value="2-AMINO-4-HYDROXY-6-HYDROXYMETHYLDIHYDROPTERIDINE PYROPHOSPHOKINASE"/>
    <property type="match status" value="1"/>
</dbReference>
<evidence type="ECO:0000256" key="1">
    <source>
        <dbReference type="ARBA" id="ARBA00005051"/>
    </source>
</evidence>
<dbReference type="Pfam" id="PF01288">
    <property type="entry name" value="HPPK"/>
    <property type="match status" value="1"/>
</dbReference>
<evidence type="ECO:0000256" key="6">
    <source>
        <dbReference type="ARBA" id="ARBA00022741"/>
    </source>
</evidence>
<organism evidence="14 15">
    <name type="scientific">Meridianimarinicoccus aquatilis</name>
    <dbReference type="NCBI Taxonomy" id="2552766"/>
    <lineage>
        <taxon>Bacteria</taxon>
        <taxon>Pseudomonadati</taxon>
        <taxon>Pseudomonadota</taxon>
        <taxon>Alphaproteobacteria</taxon>
        <taxon>Rhodobacterales</taxon>
        <taxon>Paracoccaceae</taxon>
        <taxon>Meridianimarinicoccus</taxon>
    </lineage>
</organism>
<evidence type="ECO:0000256" key="11">
    <source>
        <dbReference type="ARBA" id="ARBA00029766"/>
    </source>
</evidence>
<evidence type="ECO:0000256" key="8">
    <source>
        <dbReference type="ARBA" id="ARBA00022840"/>
    </source>
</evidence>
<accession>A0A4R6AW75</accession>
<dbReference type="InterPro" id="IPR035907">
    <property type="entry name" value="Hppk_sf"/>
</dbReference>
<keyword evidence="8" id="KW-0067">ATP-binding</keyword>
<dbReference type="NCBIfam" id="TIGR01498">
    <property type="entry name" value="folK"/>
    <property type="match status" value="1"/>
</dbReference>
<comment type="similarity">
    <text evidence="2">Belongs to the HPPK family.</text>
</comment>
<proteinExistence type="inferred from homology"/>
<evidence type="ECO:0000256" key="7">
    <source>
        <dbReference type="ARBA" id="ARBA00022777"/>
    </source>
</evidence>
<dbReference type="EMBL" id="SMZO01000020">
    <property type="protein sequence ID" value="TDL87874.1"/>
    <property type="molecule type" value="Genomic_DNA"/>
</dbReference>
<dbReference type="PANTHER" id="PTHR43071">
    <property type="entry name" value="2-AMINO-4-HYDROXY-6-HYDROXYMETHYLDIHYDROPTERIDINE PYROPHOSPHOKINASE"/>
    <property type="match status" value="1"/>
</dbReference>
<evidence type="ECO:0000256" key="10">
    <source>
        <dbReference type="ARBA" id="ARBA00029409"/>
    </source>
</evidence>
<dbReference type="GO" id="GO:0016301">
    <property type="term" value="F:kinase activity"/>
    <property type="evidence" value="ECO:0007669"/>
    <property type="project" value="UniProtKB-KW"/>
</dbReference>
<dbReference type="SUPFAM" id="SSF55083">
    <property type="entry name" value="6-hydroxymethyl-7,8-dihydropterin pyrophosphokinase, HPPK"/>
    <property type="match status" value="1"/>
</dbReference>
<feature type="domain" description="7,8-dihydro-6-hydroxymethylpterin-pyrophosphokinase" evidence="13">
    <location>
        <begin position="97"/>
        <end position="108"/>
    </location>
</feature>
<dbReference type="OrthoDB" id="9808041at2"/>
<dbReference type="PROSITE" id="PS00794">
    <property type="entry name" value="HPPK"/>
    <property type="match status" value="1"/>
</dbReference>
<keyword evidence="9" id="KW-0289">Folate biosynthesis</keyword>
<evidence type="ECO:0000313" key="14">
    <source>
        <dbReference type="EMBL" id="TDL87874.1"/>
    </source>
</evidence>
<evidence type="ECO:0000256" key="2">
    <source>
        <dbReference type="ARBA" id="ARBA00005810"/>
    </source>
</evidence>
<dbReference type="GO" id="GO:0046654">
    <property type="term" value="P:tetrahydrofolate biosynthetic process"/>
    <property type="evidence" value="ECO:0007669"/>
    <property type="project" value="UniProtKB-UniPathway"/>
</dbReference>
<evidence type="ECO:0000256" key="12">
    <source>
        <dbReference type="ARBA" id="ARBA00033413"/>
    </source>
</evidence>
<evidence type="ECO:0000256" key="4">
    <source>
        <dbReference type="ARBA" id="ARBA00016218"/>
    </source>
</evidence>
<dbReference type="GO" id="GO:0046656">
    <property type="term" value="P:folic acid biosynthetic process"/>
    <property type="evidence" value="ECO:0007669"/>
    <property type="project" value="UniProtKB-KW"/>
</dbReference>
<dbReference type="EC" id="2.7.6.3" evidence="3"/>
<evidence type="ECO:0000256" key="3">
    <source>
        <dbReference type="ARBA" id="ARBA00013253"/>
    </source>
</evidence>
<dbReference type="Gene3D" id="3.30.70.560">
    <property type="entry name" value="7,8-Dihydro-6-hydroxymethylpterin-pyrophosphokinase HPPK"/>
    <property type="match status" value="1"/>
</dbReference>
<dbReference type="GO" id="GO:0005524">
    <property type="term" value="F:ATP binding"/>
    <property type="evidence" value="ECO:0007669"/>
    <property type="project" value="UniProtKB-KW"/>
</dbReference>
<evidence type="ECO:0000313" key="15">
    <source>
        <dbReference type="Proteomes" id="UP000294562"/>
    </source>
</evidence>
<evidence type="ECO:0000256" key="9">
    <source>
        <dbReference type="ARBA" id="ARBA00022909"/>
    </source>
</evidence>
<keyword evidence="5 14" id="KW-0808">Transferase</keyword>
<keyword evidence="15" id="KW-1185">Reference proteome</keyword>
<keyword evidence="6" id="KW-0547">Nucleotide-binding</keyword>
<dbReference type="AlphaFoldDB" id="A0A4R6AW75"/>
<evidence type="ECO:0000256" key="5">
    <source>
        <dbReference type="ARBA" id="ARBA00022679"/>
    </source>
</evidence>
<comment type="pathway">
    <text evidence="1">Cofactor biosynthesis; tetrahydrofolate biosynthesis; 2-amino-4-hydroxy-6-hydroxymethyl-7,8-dihydropteridine diphosphate from 7,8-dihydroneopterin triphosphate: step 4/4.</text>
</comment>
<reference evidence="14 15" key="1">
    <citation type="submission" date="2019-03" db="EMBL/GenBank/DDBJ databases">
        <title>Rhodobacteraceae bacterium SM1902, a new member of the family Rhodobacteraceae isolated from Yantai.</title>
        <authorList>
            <person name="Sun Y."/>
        </authorList>
    </citation>
    <scope>NUCLEOTIDE SEQUENCE [LARGE SCALE GENOMIC DNA]</scope>
    <source>
        <strain evidence="14 15">SM1902</strain>
    </source>
</reference>
<name>A0A4R6AW75_9RHOB</name>
<evidence type="ECO:0000259" key="13">
    <source>
        <dbReference type="PROSITE" id="PS00794"/>
    </source>
</evidence>
<dbReference type="InterPro" id="IPR000550">
    <property type="entry name" value="Hppk"/>
</dbReference>
<dbReference type="Proteomes" id="UP000294562">
    <property type="component" value="Unassembled WGS sequence"/>
</dbReference>
<keyword evidence="7 14" id="KW-0418">Kinase</keyword>
<comment type="caution">
    <text evidence="14">The sequence shown here is derived from an EMBL/GenBank/DDBJ whole genome shotgun (WGS) entry which is preliminary data.</text>
</comment>
<comment type="function">
    <text evidence="10">Catalyzes the transfer of pyrophosphate from adenosine triphosphate (ATP) to 6-hydroxymethyl-7,8-dihydropterin, an enzymatic step in folate biosynthesis pathway.</text>
</comment>
<dbReference type="CDD" id="cd00483">
    <property type="entry name" value="HPPK"/>
    <property type="match status" value="1"/>
</dbReference>
<sequence length="195" mass="21426">MCDIYKSVNVALGANLESVFGVPFDTVSAAMRLLEADGFSVAARSRIFRTPCFPAGAGPDYANACVMLNVPDGATPHDVLDHLHKIEAACGRQRKDRWGARTADLDLLTFGQTVLPDLGRFAQWRDLPAPEQLRQTPDQLIVPHPRLQDRAFVLVPLNDIAPDWQHPVSGKTVAQMYADLPQELLEEITPIDGSD</sequence>
<protein>
    <recommendedName>
        <fullName evidence="4">2-amino-4-hydroxy-6-hydroxymethyldihydropteridine pyrophosphokinase</fullName>
        <ecNumber evidence="3">2.7.6.3</ecNumber>
    </recommendedName>
    <alternativeName>
        <fullName evidence="11">6-hydroxymethyl-7,8-dihydropterin pyrophosphokinase</fullName>
    </alternativeName>
    <alternativeName>
        <fullName evidence="12">7,8-dihydro-6-hydroxymethylpterin-pyrophosphokinase</fullName>
    </alternativeName>
</protein>
<dbReference type="RefSeq" id="WP_133342848.1">
    <property type="nucleotide sequence ID" value="NZ_SMZO01000020.1"/>
</dbReference>
<dbReference type="GO" id="GO:0003848">
    <property type="term" value="F:2-amino-4-hydroxy-6-hydroxymethyldihydropteridine diphosphokinase activity"/>
    <property type="evidence" value="ECO:0007669"/>
    <property type="project" value="UniProtKB-EC"/>
</dbReference>
<gene>
    <name evidence="14" type="primary">folK</name>
    <name evidence="14" type="ORF">E2L05_10415</name>
</gene>